<feature type="compositionally biased region" description="Basic and acidic residues" evidence="1">
    <location>
        <begin position="48"/>
        <end position="68"/>
    </location>
</feature>
<proteinExistence type="predicted"/>
<name>A0A0K1Q2K7_9BACT</name>
<dbReference type="Proteomes" id="UP000064967">
    <property type="component" value="Chromosome"/>
</dbReference>
<evidence type="ECO:0000256" key="1">
    <source>
        <dbReference type="SAM" id="MobiDB-lite"/>
    </source>
</evidence>
<dbReference type="EMBL" id="CP012333">
    <property type="protein sequence ID" value="AKU99998.1"/>
    <property type="molecule type" value="Genomic_DNA"/>
</dbReference>
<dbReference type="STRING" id="1391654.AKJ09_06662"/>
<sequence>MFSGVVRPHDTRLASITNPQRNLLPQRLLARRIRVGHERASSIPTRFADGRHKHERGAFRDGRGAGTM</sequence>
<evidence type="ECO:0000313" key="2">
    <source>
        <dbReference type="EMBL" id="AKU99998.1"/>
    </source>
</evidence>
<organism evidence="2 3">
    <name type="scientific">Labilithrix luteola</name>
    <dbReference type="NCBI Taxonomy" id="1391654"/>
    <lineage>
        <taxon>Bacteria</taxon>
        <taxon>Pseudomonadati</taxon>
        <taxon>Myxococcota</taxon>
        <taxon>Polyangia</taxon>
        <taxon>Polyangiales</taxon>
        <taxon>Labilitrichaceae</taxon>
        <taxon>Labilithrix</taxon>
    </lineage>
</organism>
<reference evidence="2 3" key="1">
    <citation type="submission" date="2015-08" db="EMBL/GenBank/DDBJ databases">
        <authorList>
            <person name="Babu N.S."/>
            <person name="Beckwith C.J."/>
            <person name="Beseler K.G."/>
            <person name="Brison A."/>
            <person name="Carone J.V."/>
            <person name="Caskin T.P."/>
            <person name="Diamond M."/>
            <person name="Durham M.E."/>
            <person name="Foxe J.M."/>
            <person name="Go M."/>
            <person name="Henderson B.A."/>
            <person name="Jones I.B."/>
            <person name="McGettigan J.A."/>
            <person name="Micheletti S.J."/>
            <person name="Nasrallah M.E."/>
            <person name="Ortiz D."/>
            <person name="Piller C.R."/>
            <person name="Privatt S.R."/>
            <person name="Schneider S.L."/>
            <person name="Sharp S."/>
            <person name="Smith T.C."/>
            <person name="Stanton J.D."/>
            <person name="Ullery H.E."/>
            <person name="Wilson R.J."/>
            <person name="Serrano M.G."/>
            <person name="Buck G."/>
            <person name="Lee V."/>
            <person name="Wang Y."/>
            <person name="Carvalho R."/>
            <person name="Voegtly L."/>
            <person name="Shi R."/>
            <person name="Duckworth R."/>
            <person name="Johnson A."/>
            <person name="Loviza R."/>
            <person name="Walstead R."/>
            <person name="Shah Z."/>
            <person name="Kiflezghi M."/>
            <person name="Wade K."/>
            <person name="Ball S.L."/>
            <person name="Bradley K.W."/>
            <person name="Asai D.J."/>
            <person name="Bowman C.A."/>
            <person name="Russell D.A."/>
            <person name="Pope W.H."/>
            <person name="Jacobs-Sera D."/>
            <person name="Hendrix R.W."/>
            <person name="Hatfull G.F."/>
        </authorList>
    </citation>
    <scope>NUCLEOTIDE SEQUENCE [LARGE SCALE GENOMIC DNA]</scope>
    <source>
        <strain evidence="2 3">DSM 27648</strain>
    </source>
</reference>
<gene>
    <name evidence="2" type="ORF">AKJ09_06662</name>
</gene>
<protein>
    <submittedName>
        <fullName evidence="2">Uncharacterized protein</fullName>
    </submittedName>
</protein>
<feature type="region of interest" description="Disordered" evidence="1">
    <location>
        <begin position="41"/>
        <end position="68"/>
    </location>
</feature>
<dbReference type="KEGG" id="llu:AKJ09_06662"/>
<evidence type="ECO:0000313" key="3">
    <source>
        <dbReference type="Proteomes" id="UP000064967"/>
    </source>
</evidence>
<accession>A0A0K1Q2K7</accession>
<dbReference type="AlphaFoldDB" id="A0A0K1Q2K7"/>
<keyword evidence="3" id="KW-1185">Reference proteome</keyword>